<evidence type="ECO:0000259" key="8">
    <source>
        <dbReference type="PROSITE" id="PS50850"/>
    </source>
</evidence>
<dbReference type="InterPro" id="IPR036259">
    <property type="entry name" value="MFS_trans_sf"/>
</dbReference>
<feature type="domain" description="Major facilitator superfamily (MFS) profile" evidence="8">
    <location>
        <begin position="41"/>
        <end position="458"/>
    </location>
</feature>
<feature type="transmembrane region" description="Helical" evidence="7">
    <location>
        <begin position="107"/>
        <end position="126"/>
    </location>
</feature>
<dbReference type="Pfam" id="PF00083">
    <property type="entry name" value="Sugar_tr"/>
    <property type="match status" value="1"/>
</dbReference>
<dbReference type="SUPFAM" id="SSF103473">
    <property type="entry name" value="MFS general substrate transporter"/>
    <property type="match status" value="1"/>
</dbReference>
<dbReference type="PROSITE" id="PS00216">
    <property type="entry name" value="SUGAR_TRANSPORT_1"/>
    <property type="match status" value="1"/>
</dbReference>
<keyword evidence="4 7" id="KW-0812">Transmembrane</keyword>
<feature type="transmembrane region" description="Helical" evidence="7">
    <location>
        <begin position="195"/>
        <end position="214"/>
    </location>
</feature>
<dbReference type="PROSITE" id="PS50850">
    <property type="entry name" value="MFS"/>
    <property type="match status" value="1"/>
</dbReference>
<dbReference type="InterPro" id="IPR005828">
    <property type="entry name" value="MFS_sugar_transport-like"/>
</dbReference>
<comment type="subcellular location">
    <subcellularLocation>
        <location evidence="1">Membrane</location>
        <topology evidence="1">Multi-pass membrane protein</topology>
    </subcellularLocation>
</comment>
<reference evidence="9 10" key="1">
    <citation type="submission" date="2019-02" db="EMBL/GenBank/DDBJ databases">
        <title>Genomic Encyclopedia of Type Strains, Phase IV (KMG-IV): sequencing the most valuable type-strain genomes for metagenomic binning, comparative biology and taxonomic classification.</title>
        <authorList>
            <person name="Goeker M."/>
        </authorList>
    </citation>
    <scope>NUCLEOTIDE SEQUENCE [LARGE SCALE GENOMIC DNA]</scope>
    <source>
        <strain evidence="9 10">K24</strain>
    </source>
</reference>
<dbReference type="AlphaFoldDB" id="A0A4Q7NIK4"/>
<evidence type="ECO:0000256" key="7">
    <source>
        <dbReference type="SAM" id="Phobius"/>
    </source>
</evidence>
<accession>A0A4Q7NIK4</accession>
<feature type="transmembrane region" description="Helical" evidence="7">
    <location>
        <begin position="343"/>
        <end position="362"/>
    </location>
</feature>
<dbReference type="GO" id="GO:0022857">
    <property type="term" value="F:transmembrane transporter activity"/>
    <property type="evidence" value="ECO:0007669"/>
    <property type="project" value="InterPro"/>
</dbReference>
<dbReference type="Gene3D" id="1.20.1250.20">
    <property type="entry name" value="MFS general substrate transporter like domains"/>
    <property type="match status" value="1"/>
</dbReference>
<feature type="transmembrane region" description="Helical" evidence="7">
    <location>
        <begin position="403"/>
        <end position="428"/>
    </location>
</feature>
<evidence type="ECO:0000313" key="9">
    <source>
        <dbReference type="EMBL" id="RZS84716.1"/>
    </source>
</evidence>
<evidence type="ECO:0000256" key="1">
    <source>
        <dbReference type="ARBA" id="ARBA00004141"/>
    </source>
</evidence>
<protein>
    <submittedName>
        <fullName evidence="9">Sugar phosphate permease</fullName>
    </submittedName>
</protein>
<evidence type="ECO:0000256" key="3">
    <source>
        <dbReference type="ARBA" id="ARBA00022448"/>
    </source>
</evidence>
<dbReference type="OrthoDB" id="9814026at2"/>
<dbReference type="PANTHER" id="PTHR23511:SF34">
    <property type="entry name" value="SYNAPTIC VESICLE GLYCOPROTEIN 2"/>
    <property type="match status" value="1"/>
</dbReference>
<feature type="transmembrane region" description="Helical" evidence="7">
    <location>
        <begin position="274"/>
        <end position="295"/>
    </location>
</feature>
<dbReference type="CDD" id="cd17316">
    <property type="entry name" value="MFS_SV2_like"/>
    <property type="match status" value="1"/>
</dbReference>
<comment type="similarity">
    <text evidence="2">Belongs to the major facilitator superfamily. Sugar transporter (TC 2.A.1.1) family.</text>
</comment>
<feature type="transmembrane region" description="Helical" evidence="7">
    <location>
        <begin position="434"/>
        <end position="455"/>
    </location>
</feature>
<dbReference type="InterPro" id="IPR020846">
    <property type="entry name" value="MFS_dom"/>
</dbReference>
<feature type="transmembrane region" description="Helical" evidence="7">
    <location>
        <begin position="132"/>
        <end position="153"/>
    </location>
</feature>
<name>A0A4Q7NIK4_9BURK</name>
<feature type="transmembrane region" description="Helical" evidence="7">
    <location>
        <begin position="43"/>
        <end position="67"/>
    </location>
</feature>
<evidence type="ECO:0000256" key="6">
    <source>
        <dbReference type="ARBA" id="ARBA00023136"/>
    </source>
</evidence>
<comment type="caution">
    <text evidence="9">The sequence shown here is derived from an EMBL/GenBank/DDBJ whole genome shotgun (WGS) entry which is preliminary data.</text>
</comment>
<keyword evidence="6 7" id="KW-0472">Membrane</keyword>
<feature type="transmembrane region" description="Helical" evidence="7">
    <location>
        <begin position="368"/>
        <end position="391"/>
    </location>
</feature>
<dbReference type="PROSITE" id="PS00217">
    <property type="entry name" value="SUGAR_TRANSPORT_2"/>
    <property type="match status" value="1"/>
</dbReference>
<evidence type="ECO:0000256" key="2">
    <source>
        <dbReference type="ARBA" id="ARBA00010992"/>
    </source>
</evidence>
<sequence>MGVSDLSLGAAADGPRATLLTSGHIIARIERLTASSMQIRARLLVGMATFFDGFDAIAIATTLPLLIKQWGLSSTQIGLLIAAAAVGQLIGTFLFPLYAQRHGRVRAIAYSSGIIGITSIACGFAPSFEVFLLLRIIQGIGLGGELPVAATYINEITRAHNRGRFVLLYEIIYPIGLLASAALGAWLVPRHGWEIMYYLGGVPVVLMFVLPRVIPESPRWLAEKGRLADADTALARFESSARVTLAEPEDAHRYDAMLASHPRRTVRDLFSRAYLSRNVVVALLWSSCGFIQYGLSTWLPTIYQTVYKVPLQQALNLSLGASALGVVGSLVAALTVDRFGRKPVIVAAFLLCAVTLALAGALSGQSIYVVATLCSLAWGFLACGFIISYVYTPEMYPTSIRALGCGLGGTWVKLSAMIAPMIVAALMAKGSMDLAFYVLGAVPLLTALAVAWLGIETRGKVLEQLHA</sequence>
<dbReference type="GO" id="GO:0016020">
    <property type="term" value="C:membrane"/>
    <property type="evidence" value="ECO:0007669"/>
    <property type="project" value="UniProtKB-SubCell"/>
</dbReference>
<evidence type="ECO:0000313" key="10">
    <source>
        <dbReference type="Proteomes" id="UP000292445"/>
    </source>
</evidence>
<keyword evidence="3" id="KW-0813">Transport</keyword>
<feature type="transmembrane region" description="Helical" evidence="7">
    <location>
        <begin position="315"/>
        <end position="336"/>
    </location>
</feature>
<proteinExistence type="inferred from homology"/>
<feature type="transmembrane region" description="Helical" evidence="7">
    <location>
        <begin position="73"/>
        <end position="95"/>
    </location>
</feature>
<organism evidence="9 10">
    <name type="scientific">Pigmentiphaga kullae</name>
    <dbReference type="NCBI Taxonomy" id="151784"/>
    <lineage>
        <taxon>Bacteria</taxon>
        <taxon>Pseudomonadati</taxon>
        <taxon>Pseudomonadota</taxon>
        <taxon>Betaproteobacteria</taxon>
        <taxon>Burkholderiales</taxon>
        <taxon>Alcaligenaceae</taxon>
        <taxon>Pigmentiphaga</taxon>
    </lineage>
</organism>
<dbReference type="InterPro" id="IPR005829">
    <property type="entry name" value="Sugar_transporter_CS"/>
</dbReference>
<evidence type="ECO:0000256" key="4">
    <source>
        <dbReference type="ARBA" id="ARBA00022692"/>
    </source>
</evidence>
<dbReference type="PANTHER" id="PTHR23511">
    <property type="entry name" value="SYNAPTIC VESICLE GLYCOPROTEIN 2"/>
    <property type="match status" value="1"/>
</dbReference>
<evidence type="ECO:0000256" key="5">
    <source>
        <dbReference type="ARBA" id="ARBA00022989"/>
    </source>
</evidence>
<dbReference type="RefSeq" id="WP_130356050.1">
    <property type="nucleotide sequence ID" value="NZ_SGXC01000001.1"/>
</dbReference>
<dbReference type="Proteomes" id="UP000292445">
    <property type="component" value="Unassembled WGS sequence"/>
</dbReference>
<keyword evidence="10" id="KW-1185">Reference proteome</keyword>
<feature type="transmembrane region" description="Helical" evidence="7">
    <location>
        <begin position="165"/>
        <end position="189"/>
    </location>
</feature>
<gene>
    <name evidence="9" type="ORF">EV675_0735</name>
</gene>
<dbReference type="EMBL" id="SGXC01000001">
    <property type="protein sequence ID" value="RZS84716.1"/>
    <property type="molecule type" value="Genomic_DNA"/>
</dbReference>
<keyword evidence="5 7" id="KW-1133">Transmembrane helix</keyword>